<keyword evidence="12" id="KW-0902">Two-component regulatory system</keyword>
<dbReference type="Pfam" id="PF00672">
    <property type="entry name" value="HAMP"/>
    <property type="match status" value="1"/>
</dbReference>
<organism evidence="18 19">
    <name type="scientific">Bacillus mycoides</name>
    <dbReference type="NCBI Taxonomy" id="1405"/>
    <lineage>
        <taxon>Bacteria</taxon>
        <taxon>Bacillati</taxon>
        <taxon>Bacillota</taxon>
        <taxon>Bacilli</taxon>
        <taxon>Bacillales</taxon>
        <taxon>Bacillaceae</taxon>
        <taxon>Bacillus</taxon>
        <taxon>Bacillus cereus group</taxon>
    </lineage>
</organism>
<feature type="domain" description="HAMP" evidence="17">
    <location>
        <begin position="308"/>
        <end position="360"/>
    </location>
</feature>
<keyword evidence="7 15" id="KW-0812">Transmembrane</keyword>
<dbReference type="GO" id="GO:0005886">
    <property type="term" value="C:plasma membrane"/>
    <property type="evidence" value="ECO:0007669"/>
    <property type="project" value="UniProtKB-SubCell"/>
</dbReference>
<protein>
    <recommendedName>
        <fullName evidence="3">histidine kinase</fullName>
        <ecNumber evidence="3">2.7.13.3</ecNumber>
    </recommendedName>
</protein>
<evidence type="ECO:0000256" key="13">
    <source>
        <dbReference type="ARBA" id="ARBA00023136"/>
    </source>
</evidence>
<dbReference type="InterPro" id="IPR003660">
    <property type="entry name" value="HAMP_dom"/>
</dbReference>
<dbReference type="Gene3D" id="3.30.565.10">
    <property type="entry name" value="Histidine kinase-like ATPase, C-terminal domain"/>
    <property type="match status" value="1"/>
</dbReference>
<dbReference type="EC" id="2.7.13.3" evidence="3"/>
<dbReference type="PATRIC" id="fig|86662.25.peg.1463"/>
<sequence>MKNRSIVFKLFLLTSTLFTIIFLLFFLGQSLFLEKFYINKKVKTVQTAFEKFVDNYEKSDQGFEETRKLKQEFHDKTNAEIQFLDSNGIIKSEYSFYIEVINPKNNKTYTIPLNNLLTPEEYNKFANLGLKKDGIIYVDGLLQSDNIITPQELITNNTRWENEQFNSDFQSISGNPSKNKLKNRYNNTGSPIDFTGVISKLQLPSKAEVRLAKDFETLQAVQYFARTIRQGTSNSNQLNTYILDSGENIKNSVFVKPIIENGEIKEYAFAIASLQPVNEAMLVLKDYYVYALIIVFLVIILLSFYYSKIIVKPLIKINRVTKKMANFDFSEKLPVTADDEIGGLSGSINTLSVNLKDRIDRLNVANTKLQQDIERERQLEKTRKEFISGVSHELKTPLSVIRSFAEGIQDGVSKDTTYYTNVILEETDNMNRLIVEMLELAKLESGTYKLEMSTFSIGELIQQIYTKLLFSMEEKHLQVDIHADSSLFVKANRSRIEQVVVNLLSNAIRYTPDGEKIHVSVVETEDTVKIEIENTGNPIPEESLEKIWDRFYRLDASRSRHTGGTGLGLSIVKNILDLHHAEYGVYNTTNSVVFYFNLQKVKEVK</sequence>
<keyword evidence="11 15" id="KW-1133">Transmembrane helix</keyword>
<keyword evidence="8" id="KW-0547">Nucleotide-binding</keyword>
<keyword evidence="4" id="KW-1003">Cell membrane</keyword>
<dbReference type="Gene3D" id="6.10.340.10">
    <property type="match status" value="1"/>
</dbReference>
<reference evidence="18 19" key="1">
    <citation type="submission" date="2016-05" db="EMBL/GenBank/DDBJ databases">
        <title>Bacillus thuringiensis and Bacillus weihenstephanensis as novel biocontrol agents of wilt causing Verticillium species.</title>
        <authorList>
            <person name="Hollensteiner J."/>
            <person name="Wemheuer F."/>
            <person name="Harting R."/>
            <person name="Kolarzyk A."/>
            <person name="Diaz-Valerio S."/>
            <person name="Poehlein A."/>
            <person name="Brzuszkiewicz E."/>
            <person name="Nesemann K."/>
            <person name="Braus-Stromeyer S."/>
            <person name="Braus G."/>
            <person name="Daniel R."/>
            <person name="Liesegang H."/>
        </authorList>
    </citation>
    <scope>NUCLEOTIDE SEQUENCE [LARGE SCALE GENOMIC DNA]</scope>
    <source>
        <strain evidence="18 19">GOE8</strain>
    </source>
</reference>
<keyword evidence="13 15" id="KW-0472">Membrane</keyword>
<dbReference type="CDD" id="cd00082">
    <property type="entry name" value="HisKA"/>
    <property type="match status" value="1"/>
</dbReference>
<dbReference type="SUPFAM" id="SSF55874">
    <property type="entry name" value="ATPase domain of HSP90 chaperone/DNA topoisomerase II/histidine kinase"/>
    <property type="match status" value="1"/>
</dbReference>
<feature type="coiled-coil region" evidence="14">
    <location>
        <begin position="352"/>
        <end position="379"/>
    </location>
</feature>
<dbReference type="SMART" id="SM00304">
    <property type="entry name" value="HAMP"/>
    <property type="match status" value="1"/>
</dbReference>
<evidence type="ECO:0000256" key="12">
    <source>
        <dbReference type="ARBA" id="ARBA00023012"/>
    </source>
</evidence>
<keyword evidence="6" id="KW-0808">Transferase</keyword>
<evidence type="ECO:0000256" key="9">
    <source>
        <dbReference type="ARBA" id="ARBA00022777"/>
    </source>
</evidence>
<dbReference type="PANTHER" id="PTHR45453">
    <property type="entry name" value="PHOSPHATE REGULON SENSOR PROTEIN PHOR"/>
    <property type="match status" value="1"/>
</dbReference>
<evidence type="ECO:0000256" key="14">
    <source>
        <dbReference type="SAM" id="Coils"/>
    </source>
</evidence>
<proteinExistence type="predicted"/>
<dbReference type="InterPro" id="IPR003661">
    <property type="entry name" value="HisK_dim/P_dom"/>
</dbReference>
<evidence type="ECO:0000313" key="19">
    <source>
        <dbReference type="Proteomes" id="UP000175706"/>
    </source>
</evidence>
<gene>
    <name evidence="18" type="ORF">BWGOE8_14810</name>
</gene>
<dbReference type="PROSITE" id="PS50885">
    <property type="entry name" value="HAMP"/>
    <property type="match status" value="1"/>
</dbReference>
<evidence type="ECO:0000256" key="3">
    <source>
        <dbReference type="ARBA" id="ARBA00012438"/>
    </source>
</evidence>
<dbReference type="GO" id="GO:0005524">
    <property type="term" value="F:ATP binding"/>
    <property type="evidence" value="ECO:0007669"/>
    <property type="project" value="UniProtKB-KW"/>
</dbReference>
<evidence type="ECO:0000256" key="15">
    <source>
        <dbReference type="SAM" id="Phobius"/>
    </source>
</evidence>
<dbReference type="CDD" id="cd00075">
    <property type="entry name" value="HATPase"/>
    <property type="match status" value="1"/>
</dbReference>
<dbReference type="Proteomes" id="UP000175706">
    <property type="component" value="Unassembled WGS sequence"/>
</dbReference>
<evidence type="ECO:0000259" key="17">
    <source>
        <dbReference type="PROSITE" id="PS50885"/>
    </source>
</evidence>
<dbReference type="InterPro" id="IPR036890">
    <property type="entry name" value="HATPase_C_sf"/>
</dbReference>
<dbReference type="InterPro" id="IPR004358">
    <property type="entry name" value="Sig_transdc_His_kin-like_C"/>
</dbReference>
<evidence type="ECO:0000256" key="10">
    <source>
        <dbReference type="ARBA" id="ARBA00022840"/>
    </source>
</evidence>
<dbReference type="InterPro" id="IPR003594">
    <property type="entry name" value="HATPase_dom"/>
</dbReference>
<keyword evidence="9 18" id="KW-0418">Kinase</keyword>
<comment type="catalytic activity">
    <reaction evidence="1">
        <text>ATP + protein L-histidine = ADP + protein N-phospho-L-histidine.</text>
        <dbReference type="EC" id="2.7.13.3"/>
    </reaction>
</comment>
<evidence type="ECO:0000256" key="5">
    <source>
        <dbReference type="ARBA" id="ARBA00022553"/>
    </source>
</evidence>
<keyword evidence="5" id="KW-0597">Phosphoprotein</keyword>
<dbReference type="AlphaFoldDB" id="A0A1E8BAB3"/>
<dbReference type="InterPro" id="IPR005467">
    <property type="entry name" value="His_kinase_dom"/>
</dbReference>
<feature type="domain" description="Histidine kinase" evidence="16">
    <location>
        <begin position="389"/>
        <end position="602"/>
    </location>
</feature>
<keyword evidence="10" id="KW-0067">ATP-binding</keyword>
<dbReference type="InterPro" id="IPR050351">
    <property type="entry name" value="BphY/WalK/GraS-like"/>
</dbReference>
<dbReference type="Gene3D" id="1.10.287.130">
    <property type="match status" value="1"/>
</dbReference>
<comment type="caution">
    <text evidence="18">The sequence shown here is derived from an EMBL/GenBank/DDBJ whole genome shotgun (WGS) entry which is preliminary data.</text>
</comment>
<dbReference type="PANTHER" id="PTHR45453:SF3">
    <property type="entry name" value="HISTIDINE KINASE"/>
    <property type="match status" value="1"/>
</dbReference>
<evidence type="ECO:0000259" key="16">
    <source>
        <dbReference type="PROSITE" id="PS50109"/>
    </source>
</evidence>
<dbReference type="EMBL" id="LXLT01000019">
    <property type="protein sequence ID" value="OFD81933.1"/>
    <property type="molecule type" value="Genomic_DNA"/>
</dbReference>
<dbReference type="SUPFAM" id="SSF158472">
    <property type="entry name" value="HAMP domain-like"/>
    <property type="match status" value="1"/>
</dbReference>
<dbReference type="SUPFAM" id="SSF47384">
    <property type="entry name" value="Homodimeric domain of signal transducing histidine kinase"/>
    <property type="match status" value="1"/>
</dbReference>
<evidence type="ECO:0000256" key="11">
    <source>
        <dbReference type="ARBA" id="ARBA00022989"/>
    </source>
</evidence>
<keyword evidence="14" id="KW-0175">Coiled coil</keyword>
<comment type="subcellular location">
    <subcellularLocation>
        <location evidence="2">Cell membrane</location>
        <topology evidence="2">Multi-pass membrane protein</topology>
    </subcellularLocation>
</comment>
<dbReference type="RefSeq" id="WP_070141491.1">
    <property type="nucleotide sequence ID" value="NZ_LXLT01000019.1"/>
</dbReference>
<evidence type="ECO:0000313" key="18">
    <source>
        <dbReference type="EMBL" id="OFD81933.1"/>
    </source>
</evidence>
<dbReference type="CDD" id="cd06225">
    <property type="entry name" value="HAMP"/>
    <property type="match status" value="1"/>
</dbReference>
<evidence type="ECO:0000256" key="1">
    <source>
        <dbReference type="ARBA" id="ARBA00000085"/>
    </source>
</evidence>
<evidence type="ECO:0000256" key="6">
    <source>
        <dbReference type="ARBA" id="ARBA00022679"/>
    </source>
</evidence>
<accession>A0A1E8BAB3</accession>
<dbReference type="InterPro" id="IPR036097">
    <property type="entry name" value="HisK_dim/P_sf"/>
</dbReference>
<evidence type="ECO:0000256" key="2">
    <source>
        <dbReference type="ARBA" id="ARBA00004651"/>
    </source>
</evidence>
<dbReference type="PRINTS" id="PR00344">
    <property type="entry name" value="BCTRLSENSOR"/>
</dbReference>
<name>A0A1E8BAB3_BACMY</name>
<dbReference type="PROSITE" id="PS50109">
    <property type="entry name" value="HIS_KIN"/>
    <property type="match status" value="1"/>
</dbReference>
<dbReference type="SMART" id="SM00387">
    <property type="entry name" value="HATPase_c"/>
    <property type="match status" value="1"/>
</dbReference>
<dbReference type="GO" id="GO:0000155">
    <property type="term" value="F:phosphorelay sensor kinase activity"/>
    <property type="evidence" value="ECO:0007669"/>
    <property type="project" value="InterPro"/>
</dbReference>
<evidence type="ECO:0000256" key="7">
    <source>
        <dbReference type="ARBA" id="ARBA00022692"/>
    </source>
</evidence>
<feature type="transmembrane region" description="Helical" evidence="15">
    <location>
        <begin position="287"/>
        <end position="306"/>
    </location>
</feature>
<dbReference type="GO" id="GO:0004721">
    <property type="term" value="F:phosphoprotein phosphatase activity"/>
    <property type="evidence" value="ECO:0007669"/>
    <property type="project" value="TreeGrafter"/>
</dbReference>
<dbReference type="FunFam" id="1.10.287.130:FF:000001">
    <property type="entry name" value="Two-component sensor histidine kinase"/>
    <property type="match status" value="1"/>
</dbReference>
<dbReference type="GO" id="GO:0016036">
    <property type="term" value="P:cellular response to phosphate starvation"/>
    <property type="evidence" value="ECO:0007669"/>
    <property type="project" value="TreeGrafter"/>
</dbReference>
<dbReference type="FunFam" id="3.30.565.10:FF:000006">
    <property type="entry name" value="Sensor histidine kinase WalK"/>
    <property type="match status" value="1"/>
</dbReference>
<dbReference type="SMART" id="SM00388">
    <property type="entry name" value="HisKA"/>
    <property type="match status" value="1"/>
</dbReference>
<dbReference type="Pfam" id="PF02518">
    <property type="entry name" value="HATPase_c"/>
    <property type="match status" value="1"/>
</dbReference>
<evidence type="ECO:0000256" key="4">
    <source>
        <dbReference type="ARBA" id="ARBA00022475"/>
    </source>
</evidence>
<evidence type="ECO:0000256" key="8">
    <source>
        <dbReference type="ARBA" id="ARBA00022741"/>
    </source>
</evidence>
<dbReference type="Pfam" id="PF00512">
    <property type="entry name" value="HisKA"/>
    <property type="match status" value="1"/>
</dbReference>